<sequence length="267" mass="30417">MVQEVDDEQLQELGFSQEELLARYASASHWLMARAGMANARRKQQFIYWKKHAQLLGRDMTEEAPAVAEWPVDAVALPQPAAAPSQASRPTPAKSMATSVTKMDLKAIGPNDMRSVISHRSCVSTVVSPRGEDLAWPPVPSHLAGHNVHQIYDLQPYYCTYEDCLHPSRLYGVKQEWIDHGNQHRRVWHCHSHEAEFEIQLEYLQHLKEQHPEVEPEDYTPEMIAAAVGVSAEPHRGCPFCPTMFSDKYHTYHLVSRVTRCQALWIS</sequence>
<protein>
    <recommendedName>
        <fullName evidence="3">C2H2-type domain-containing protein</fullName>
    </recommendedName>
</protein>
<dbReference type="EMBL" id="JAUKUA010000001">
    <property type="protein sequence ID" value="KAK0731922.1"/>
    <property type="molecule type" value="Genomic_DNA"/>
</dbReference>
<accession>A0AA40BCY1</accession>
<comment type="caution">
    <text evidence="1">The sequence shown here is derived from an EMBL/GenBank/DDBJ whole genome shotgun (WGS) entry which is preliminary data.</text>
</comment>
<keyword evidence="2" id="KW-1185">Reference proteome</keyword>
<organism evidence="1 2">
    <name type="scientific">Lasiosphaeris hirsuta</name>
    <dbReference type="NCBI Taxonomy" id="260670"/>
    <lineage>
        <taxon>Eukaryota</taxon>
        <taxon>Fungi</taxon>
        <taxon>Dikarya</taxon>
        <taxon>Ascomycota</taxon>
        <taxon>Pezizomycotina</taxon>
        <taxon>Sordariomycetes</taxon>
        <taxon>Sordariomycetidae</taxon>
        <taxon>Sordariales</taxon>
        <taxon>Lasiosphaeriaceae</taxon>
        <taxon>Lasiosphaeris</taxon>
    </lineage>
</organism>
<evidence type="ECO:0008006" key="3">
    <source>
        <dbReference type="Google" id="ProtNLM"/>
    </source>
</evidence>
<dbReference type="PANTHER" id="PTHR35391">
    <property type="entry name" value="C2H2-TYPE DOMAIN-CONTAINING PROTEIN-RELATED"/>
    <property type="match status" value="1"/>
</dbReference>
<dbReference type="Proteomes" id="UP001172102">
    <property type="component" value="Unassembled WGS sequence"/>
</dbReference>
<evidence type="ECO:0000313" key="1">
    <source>
        <dbReference type="EMBL" id="KAK0731922.1"/>
    </source>
</evidence>
<evidence type="ECO:0000313" key="2">
    <source>
        <dbReference type="Proteomes" id="UP001172102"/>
    </source>
</evidence>
<proteinExistence type="predicted"/>
<reference evidence="1" key="1">
    <citation type="submission" date="2023-06" db="EMBL/GenBank/DDBJ databases">
        <title>Genome-scale phylogeny and comparative genomics of the fungal order Sordariales.</title>
        <authorList>
            <consortium name="Lawrence Berkeley National Laboratory"/>
            <person name="Hensen N."/>
            <person name="Bonometti L."/>
            <person name="Westerberg I."/>
            <person name="Brannstrom I.O."/>
            <person name="Guillou S."/>
            <person name="Cros-Aarteil S."/>
            <person name="Calhoun S."/>
            <person name="Haridas S."/>
            <person name="Kuo A."/>
            <person name="Mondo S."/>
            <person name="Pangilinan J."/>
            <person name="Riley R."/>
            <person name="Labutti K."/>
            <person name="Andreopoulos B."/>
            <person name="Lipzen A."/>
            <person name="Chen C."/>
            <person name="Yanf M."/>
            <person name="Daum C."/>
            <person name="Ng V."/>
            <person name="Clum A."/>
            <person name="Steindorff A."/>
            <person name="Ohm R."/>
            <person name="Martin F."/>
            <person name="Silar P."/>
            <person name="Natvig D."/>
            <person name="Lalanne C."/>
            <person name="Gautier V."/>
            <person name="Ament-Velasquez S.L."/>
            <person name="Kruys A."/>
            <person name="Hutchinson M.I."/>
            <person name="Powell A.J."/>
            <person name="Barry K."/>
            <person name="Miller A.N."/>
            <person name="Grigoriev I.V."/>
            <person name="Debuchy R."/>
            <person name="Gladieux P."/>
            <person name="Thoren M.H."/>
            <person name="Johannesson H."/>
        </authorList>
    </citation>
    <scope>NUCLEOTIDE SEQUENCE</scope>
    <source>
        <strain evidence="1">SMH4607-1</strain>
    </source>
</reference>
<dbReference type="AlphaFoldDB" id="A0AA40BCY1"/>
<dbReference type="PANTHER" id="PTHR35391:SF5">
    <property type="entry name" value="DUF6590 DOMAIN-CONTAINING PROTEIN"/>
    <property type="match status" value="1"/>
</dbReference>
<name>A0AA40BCY1_9PEZI</name>
<gene>
    <name evidence="1" type="ORF">B0H67DRAFT_549596</name>
</gene>